<dbReference type="EMBL" id="CP042437">
    <property type="protein sequence ID" value="QEC79371.1"/>
    <property type="molecule type" value="Genomic_DNA"/>
</dbReference>
<accession>A0A5B8W6N7</accession>
<sequence>MKNLSFLLLLVLNIACNQHEKRSKKITANPTGIQNNTILPGDQDSVVIDSEHHYKKTKAELRKILKDNPELDTSEIFMSPDIYYFRQRNMNEYGSEKGQDIYYATYAYFLKLKHPGEKHKVQRQNLVRIYRDINFIFDRLAGGGTYFGHQYTRILGEAEYDIYRAKDNSYFIKTYNISKQKSLYLKSLKQVISDEIGSDLEISDKEKLSLKKELFKNVQEIDSLITNYFYLESTRTFQYSNY</sequence>
<protein>
    <submittedName>
        <fullName evidence="1">Uncharacterized protein</fullName>
    </submittedName>
</protein>
<dbReference type="AlphaFoldDB" id="A0A5B8W6N7"/>
<dbReference type="RefSeq" id="WP_147058903.1">
    <property type="nucleotide sequence ID" value="NZ_CP042437.1"/>
</dbReference>
<reference evidence="1 2" key="1">
    <citation type="journal article" date="2013" name="J. Microbiol.">
        <title>Mucilaginibacter ginsenosidivorax sp. nov., with ginsenoside converting activity isolated from sediment.</title>
        <authorList>
            <person name="Kim J.K."/>
            <person name="Choi T.E."/>
            <person name="Liu Q.M."/>
            <person name="Park H.Y."/>
            <person name="Yi T.H."/>
            <person name="Yoon M.H."/>
            <person name="Kim S.C."/>
            <person name="Im W.T."/>
        </authorList>
    </citation>
    <scope>NUCLEOTIDE SEQUENCE [LARGE SCALE GENOMIC DNA]</scope>
    <source>
        <strain evidence="1 2">KHI28</strain>
    </source>
</reference>
<dbReference type="Proteomes" id="UP000321362">
    <property type="component" value="Chromosome"/>
</dbReference>
<organism evidence="1 2">
    <name type="scientific">Mucilaginibacter ginsenosidivorax</name>
    <dbReference type="NCBI Taxonomy" id="862126"/>
    <lineage>
        <taxon>Bacteria</taxon>
        <taxon>Pseudomonadati</taxon>
        <taxon>Bacteroidota</taxon>
        <taxon>Sphingobacteriia</taxon>
        <taxon>Sphingobacteriales</taxon>
        <taxon>Sphingobacteriaceae</taxon>
        <taxon>Mucilaginibacter</taxon>
    </lineage>
</organism>
<gene>
    <name evidence="1" type="ORF">FSB76_26740</name>
</gene>
<dbReference type="KEGG" id="mgk:FSB76_26740"/>
<dbReference type="OrthoDB" id="676889at2"/>
<evidence type="ECO:0000313" key="1">
    <source>
        <dbReference type="EMBL" id="QEC79371.1"/>
    </source>
</evidence>
<name>A0A5B8W6N7_9SPHI</name>
<evidence type="ECO:0000313" key="2">
    <source>
        <dbReference type="Proteomes" id="UP000321362"/>
    </source>
</evidence>
<proteinExistence type="predicted"/>
<keyword evidence="2" id="KW-1185">Reference proteome</keyword>